<dbReference type="STRING" id="573061.Clocel_1053"/>
<dbReference type="HOGENOM" id="CLU_000445_81_1_9"/>
<dbReference type="InterPro" id="IPR011256">
    <property type="entry name" value="Reg_factor_effector_dom_sf"/>
</dbReference>
<dbReference type="Pfam" id="PF12833">
    <property type="entry name" value="HTH_18"/>
    <property type="match status" value="1"/>
</dbReference>
<dbReference type="InterPro" id="IPR009057">
    <property type="entry name" value="Homeodomain-like_sf"/>
</dbReference>
<evidence type="ECO:0000313" key="5">
    <source>
        <dbReference type="EMBL" id="ADL50812.1"/>
    </source>
</evidence>
<dbReference type="SUPFAM" id="SSF46689">
    <property type="entry name" value="Homeodomain-like"/>
    <property type="match status" value="2"/>
</dbReference>
<dbReference type="GO" id="GO:0003700">
    <property type="term" value="F:DNA-binding transcription factor activity"/>
    <property type="evidence" value="ECO:0007669"/>
    <property type="project" value="InterPro"/>
</dbReference>
<dbReference type="InterPro" id="IPR029441">
    <property type="entry name" value="Cass2"/>
</dbReference>
<dbReference type="EMBL" id="CP002160">
    <property type="protein sequence ID" value="ADL50812.1"/>
    <property type="molecule type" value="Genomic_DNA"/>
</dbReference>
<dbReference type="eggNOG" id="COG2207">
    <property type="taxonomic scope" value="Bacteria"/>
</dbReference>
<dbReference type="PROSITE" id="PS01124">
    <property type="entry name" value="HTH_ARAC_FAMILY_2"/>
    <property type="match status" value="1"/>
</dbReference>
<dbReference type="Gene3D" id="1.10.10.60">
    <property type="entry name" value="Homeodomain-like"/>
    <property type="match status" value="2"/>
</dbReference>
<dbReference type="OrthoDB" id="9801123at2"/>
<dbReference type="Pfam" id="PF14526">
    <property type="entry name" value="Cass2"/>
    <property type="match status" value="1"/>
</dbReference>
<evidence type="ECO:0000259" key="4">
    <source>
        <dbReference type="PROSITE" id="PS01124"/>
    </source>
</evidence>
<keyword evidence="1" id="KW-0805">Transcription regulation</keyword>
<dbReference type="InterPro" id="IPR050959">
    <property type="entry name" value="MarA-like"/>
</dbReference>
<dbReference type="SMART" id="SM00342">
    <property type="entry name" value="HTH_ARAC"/>
    <property type="match status" value="1"/>
</dbReference>
<dbReference type="GO" id="GO:0043565">
    <property type="term" value="F:sequence-specific DNA binding"/>
    <property type="evidence" value="ECO:0007669"/>
    <property type="project" value="InterPro"/>
</dbReference>
<evidence type="ECO:0000256" key="2">
    <source>
        <dbReference type="ARBA" id="ARBA00023125"/>
    </source>
</evidence>
<evidence type="ECO:0000256" key="3">
    <source>
        <dbReference type="ARBA" id="ARBA00023163"/>
    </source>
</evidence>
<organism evidence="5 6">
    <name type="scientific">Clostridium cellulovorans (strain ATCC 35296 / DSM 3052 / OCM 3 / 743B)</name>
    <dbReference type="NCBI Taxonomy" id="573061"/>
    <lineage>
        <taxon>Bacteria</taxon>
        <taxon>Bacillati</taxon>
        <taxon>Bacillota</taxon>
        <taxon>Clostridia</taxon>
        <taxon>Eubacteriales</taxon>
        <taxon>Clostridiaceae</taxon>
        <taxon>Clostridium</taxon>
    </lineage>
</organism>
<dbReference type="KEGG" id="ccb:Clocel_1053"/>
<sequence length="286" mass="33031">MDLLTQLNLAMDYIEEHICDDIALADVSEVTTYSSYHFGRLFYYIAEMPLSEYIRKRKLTLAAMELQSNDVKVIDLAVKYGYDNADSFTRAFVRQHGVTPTVGRQTGVMLKIFTPLTFQIKIKGVQEMNWRIEQKEEFEIFGIERIFRNDDVGKIPDFWTECQNNGSYERLFEDAGGNRGGKDACVINAICGHIEPDANEFPYMLFAEKKEGCRIDGYKTAKISKHTWAVFRLDGLKDHDDCKIPELFQRAYSEWLPSSGYDKAKGPDMEIYGDDFEEVWIPVVRK</sequence>
<dbReference type="SMART" id="SM00871">
    <property type="entry name" value="AraC_E_bind"/>
    <property type="match status" value="1"/>
</dbReference>
<dbReference type="eggNOG" id="COG3708">
    <property type="taxonomic scope" value="Bacteria"/>
</dbReference>
<proteinExistence type="predicted"/>
<evidence type="ECO:0000313" key="6">
    <source>
        <dbReference type="Proteomes" id="UP000002730"/>
    </source>
</evidence>
<protein>
    <submittedName>
        <fullName evidence="5">Transcription activator effector binding</fullName>
    </submittedName>
</protein>
<evidence type="ECO:0000256" key="1">
    <source>
        <dbReference type="ARBA" id="ARBA00023015"/>
    </source>
</evidence>
<dbReference type="RefSeq" id="WP_010076337.1">
    <property type="nucleotide sequence ID" value="NC_014393.1"/>
</dbReference>
<feature type="domain" description="HTH araC/xylS-type" evidence="4">
    <location>
        <begin position="8"/>
        <end position="106"/>
    </location>
</feature>
<dbReference type="InterPro" id="IPR018060">
    <property type="entry name" value="HTH_AraC"/>
</dbReference>
<dbReference type="InterPro" id="IPR018062">
    <property type="entry name" value="HTH_AraC-typ_CS"/>
</dbReference>
<name>D9STX4_CLOC7</name>
<dbReference type="PANTHER" id="PTHR47504">
    <property type="entry name" value="RIGHT ORIGIN-BINDING PROTEIN"/>
    <property type="match status" value="1"/>
</dbReference>
<accession>D9STX4</accession>
<dbReference type="InterPro" id="IPR010499">
    <property type="entry name" value="AraC_E-bd"/>
</dbReference>
<dbReference type="PANTHER" id="PTHR47504:SF5">
    <property type="entry name" value="RIGHT ORIGIN-BINDING PROTEIN"/>
    <property type="match status" value="1"/>
</dbReference>
<dbReference type="Proteomes" id="UP000002730">
    <property type="component" value="Chromosome"/>
</dbReference>
<keyword evidence="6" id="KW-1185">Reference proteome</keyword>
<dbReference type="Gene3D" id="3.20.80.10">
    <property type="entry name" value="Regulatory factor, effector binding domain"/>
    <property type="match status" value="1"/>
</dbReference>
<reference evidence="5 6" key="1">
    <citation type="submission" date="2010-08" db="EMBL/GenBank/DDBJ databases">
        <title>Complete sequence of Clostridium cellulovorans 743B.</title>
        <authorList>
            <consortium name="US DOE Joint Genome Institute"/>
            <person name="Lucas S."/>
            <person name="Copeland A."/>
            <person name="Lapidus A."/>
            <person name="Cheng J.-F."/>
            <person name="Bruce D."/>
            <person name="Goodwin L."/>
            <person name="Pitluck S."/>
            <person name="Chertkov O."/>
            <person name="Detter J.C."/>
            <person name="Han C."/>
            <person name="Tapia R."/>
            <person name="Land M."/>
            <person name="Hauser L."/>
            <person name="Chang Y.-J."/>
            <person name="Jeffries C."/>
            <person name="Kyrpides N."/>
            <person name="Ivanova N."/>
            <person name="Mikhailova N."/>
            <person name="Hemme C.L."/>
            <person name="Woyke T."/>
        </authorList>
    </citation>
    <scope>NUCLEOTIDE SEQUENCE [LARGE SCALE GENOMIC DNA]</scope>
    <source>
        <strain evidence="6">ATCC 35296 / DSM 3052 / OCM 3 / 743B</strain>
    </source>
</reference>
<dbReference type="PROSITE" id="PS00041">
    <property type="entry name" value="HTH_ARAC_FAMILY_1"/>
    <property type="match status" value="1"/>
</dbReference>
<dbReference type="SUPFAM" id="SSF55136">
    <property type="entry name" value="Probable bacterial effector-binding domain"/>
    <property type="match status" value="1"/>
</dbReference>
<gene>
    <name evidence="5" type="ordered locus">Clocel_1053</name>
</gene>
<keyword evidence="3" id="KW-0804">Transcription</keyword>
<dbReference type="AlphaFoldDB" id="D9STX4"/>
<keyword evidence="2" id="KW-0238">DNA-binding</keyword>